<protein>
    <recommendedName>
        <fullName evidence="3">CxC2-like cysteine cluster KDZ transposase-associated domain-containing protein</fullName>
    </recommendedName>
</protein>
<reference evidence="2" key="2">
    <citation type="submission" date="2015-01" db="EMBL/GenBank/DDBJ databases">
        <title>Evolutionary Origins and Diversification of the Mycorrhizal Mutualists.</title>
        <authorList>
            <consortium name="DOE Joint Genome Institute"/>
            <consortium name="Mycorrhizal Genomics Consortium"/>
            <person name="Kohler A."/>
            <person name="Kuo A."/>
            <person name="Nagy L.G."/>
            <person name="Floudas D."/>
            <person name="Copeland A."/>
            <person name="Barry K.W."/>
            <person name="Cichocki N."/>
            <person name="Veneault-Fourrey C."/>
            <person name="LaButti K."/>
            <person name="Lindquist E.A."/>
            <person name="Lipzen A."/>
            <person name="Lundell T."/>
            <person name="Morin E."/>
            <person name="Murat C."/>
            <person name="Riley R."/>
            <person name="Ohm R."/>
            <person name="Sun H."/>
            <person name="Tunlid A."/>
            <person name="Henrissat B."/>
            <person name="Grigoriev I.V."/>
            <person name="Hibbett D.S."/>
            <person name="Martin F."/>
        </authorList>
    </citation>
    <scope>NUCLEOTIDE SEQUENCE [LARGE SCALE GENOMIC DNA]</scope>
    <source>
        <strain evidence="2">Foug A</strain>
    </source>
</reference>
<accession>A0A0C3D7W8</accession>
<name>A0A0C3D7W8_9AGAM</name>
<dbReference type="OrthoDB" id="3004525at2759"/>
<reference evidence="1 2" key="1">
    <citation type="submission" date="2014-04" db="EMBL/GenBank/DDBJ databases">
        <authorList>
            <consortium name="DOE Joint Genome Institute"/>
            <person name="Kuo A."/>
            <person name="Kohler A."/>
            <person name="Nagy L.G."/>
            <person name="Floudas D."/>
            <person name="Copeland A."/>
            <person name="Barry K.W."/>
            <person name="Cichocki N."/>
            <person name="Veneault-Fourrey C."/>
            <person name="LaButti K."/>
            <person name="Lindquist E.A."/>
            <person name="Lipzen A."/>
            <person name="Lundell T."/>
            <person name="Morin E."/>
            <person name="Murat C."/>
            <person name="Sun H."/>
            <person name="Tunlid A."/>
            <person name="Henrissat B."/>
            <person name="Grigoriev I.V."/>
            <person name="Hibbett D.S."/>
            <person name="Martin F."/>
            <person name="Nordberg H.P."/>
            <person name="Cantor M.N."/>
            <person name="Hua S.X."/>
        </authorList>
    </citation>
    <scope>NUCLEOTIDE SEQUENCE [LARGE SCALE GENOMIC DNA]</scope>
    <source>
        <strain evidence="1 2">Foug A</strain>
    </source>
</reference>
<dbReference type="InParanoid" id="A0A0C3D7W8"/>
<dbReference type="STRING" id="1036808.A0A0C3D7W8"/>
<dbReference type="HOGENOM" id="CLU_161759_2_0_1"/>
<proteinExistence type="predicted"/>
<keyword evidence="2" id="KW-1185">Reference proteome</keyword>
<organism evidence="1 2">
    <name type="scientific">Scleroderma citrinum Foug A</name>
    <dbReference type="NCBI Taxonomy" id="1036808"/>
    <lineage>
        <taxon>Eukaryota</taxon>
        <taxon>Fungi</taxon>
        <taxon>Dikarya</taxon>
        <taxon>Basidiomycota</taxon>
        <taxon>Agaricomycotina</taxon>
        <taxon>Agaricomycetes</taxon>
        <taxon>Agaricomycetidae</taxon>
        <taxon>Boletales</taxon>
        <taxon>Sclerodermatineae</taxon>
        <taxon>Sclerodermataceae</taxon>
        <taxon>Scleroderma</taxon>
    </lineage>
</organism>
<sequence>KTQNDFLLEWIPWQEKYLSIILGLENPAVPEKCQVCLQADGNIRCLSYQTCHTWCWPCVVRSHVHHPFHRIQQWTGQFYDNIALHDLGYVLNLGHNGASCPKNTDKSQGDWFCNHFTIIHSAGIFIH</sequence>
<evidence type="ECO:0008006" key="3">
    <source>
        <dbReference type="Google" id="ProtNLM"/>
    </source>
</evidence>
<gene>
    <name evidence="1" type="ORF">SCLCIDRAFT_141670</name>
</gene>
<feature type="non-terminal residue" evidence="1">
    <location>
        <position position="1"/>
    </location>
</feature>
<evidence type="ECO:0000313" key="2">
    <source>
        <dbReference type="Proteomes" id="UP000053989"/>
    </source>
</evidence>
<dbReference type="Proteomes" id="UP000053989">
    <property type="component" value="Unassembled WGS sequence"/>
</dbReference>
<dbReference type="AlphaFoldDB" id="A0A0C3D7W8"/>
<evidence type="ECO:0000313" key="1">
    <source>
        <dbReference type="EMBL" id="KIM52191.1"/>
    </source>
</evidence>
<dbReference type="EMBL" id="KN822220">
    <property type="protein sequence ID" value="KIM52191.1"/>
    <property type="molecule type" value="Genomic_DNA"/>
</dbReference>